<protein>
    <submittedName>
        <fullName evidence="4">Phosphatidylethanolamine-binding protein 1-like</fullName>
    </submittedName>
</protein>
<dbReference type="Pfam" id="PF01607">
    <property type="entry name" value="CBM_14"/>
    <property type="match status" value="1"/>
</dbReference>
<feature type="domain" description="Chitin-binding type-2" evidence="2">
    <location>
        <begin position="32"/>
        <end position="88"/>
    </location>
</feature>
<dbReference type="Pfam" id="PF01161">
    <property type="entry name" value="PBP"/>
    <property type="match status" value="1"/>
</dbReference>
<dbReference type="KEGG" id="soy:115887286"/>
<dbReference type="InParanoid" id="A0A6J2YHE6"/>
<dbReference type="RefSeq" id="XP_030762539.1">
    <property type="nucleotide sequence ID" value="XM_030906679.1"/>
</dbReference>
<evidence type="ECO:0000313" key="4">
    <source>
        <dbReference type="RefSeq" id="XP_030762539.1"/>
    </source>
</evidence>
<name>A0A6J2YHE6_SITOR</name>
<reference evidence="4" key="1">
    <citation type="submission" date="2025-08" db="UniProtKB">
        <authorList>
            <consortium name="RefSeq"/>
        </authorList>
    </citation>
    <scope>IDENTIFICATION</scope>
    <source>
        <tissue evidence="4">Gonads</tissue>
    </source>
</reference>
<evidence type="ECO:0000313" key="3">
    <source>
        <dbReference type="Proteomes" id="UP000504635"/>
    </source>
</evidence>
<dbReference type="PANTHER" id="PTHR11362">
    <property type="entry name" value="PHOSPHATIDYLETHANOLAMINE-BINDING PROTEIN"/>
    <property type="match status" value="1"/>
</dbReference>
<dbReference type="GO" id="GO:0008061">
    <property type="term" value="F:chitin binding"/>
    <property type="evidence" value="ECO:0007669"/>
    <property type="project" value="InterPro"/>
</dbReference>
<dbReference type="SUPFAM" id="SSF57625">
    <property type="entry name" value="Invertebrate chitin-binding proteins"/>
    <property type="match status" value="1"/>
</dbReference>
<sequence length="307" mass="34545">MTCPKGLEFDQSSFGCNRPKPTPPPPPPELTLKECITKYRKGLFPNPSDCSKFYACSKSGPLELQCPLGLNFHPMKMVCDWPSKYCISPGAKTRDKIFKTMKGDKIVPDVVDRCPEKLAEVAFPSGGQVDLGKELTPSQTKNPPSIYWEADKNSLYTLCMMDPDAPKSKESGPGGWNHWLVGNIPGNNIRQGQTLAEYMPTCPQKGSGPHRYTYMIYKQNRQINFNQPRIPAYSLPARQGFSMRNFAKQYSLGHPIAGNYFKCNWDPSVPKTFEKLRYQPPMMSSFRLGNTGQSFHNSYSYSYSFGG</sequence>
<keyword evidence="3" id="KW-1185">Reference proteome</keyword>
<dbReference type="GeneID" id="115887286"/>
<dbReference type="GO" id="GO:0005576">
    <property type="term" value="C:extracellular region"/>
    <property type="evidence" value="ECO:0007669"/>
    <property type="project" value="InterPro"/>
</dbReference>
<organism evidence="3 4">
    <name type="scientific">Sitophilus oryzae</name>
    <name type="common">Rice weevil</name>
    <name type="synonym">Curculio oryzae</name>
    <dbReference type="NCBI Taxonomy" id="7048"/>
    <lineage>
        <taxon>Eukaryota</taxon>
        <taxon>Metazoa</taxon>
        <taxon>Ecdysozoa</taxon>
        <taxon>Arthropoda</taxon>
        <taxon>Hexapoda</taxon>
        <taxon>Insecta</taxon>
        <taxon>Pterygota</taxon>
        <taxon>Neoptera</taxon>
        <taxon>Endopterygota</taxon>
        <taxon>Coleoptera</taxon>
        <taxon>Polyphaga</taxon>
        <taxon>Cucujiformia</taxon>
        <taxon>Curculionidae</taxon>
        <taxon>Dryophthorinae</taxon>
        <taxon>Sitophilus</taxon>
    </lineage>
</organism>
<dbReference type="Gene3D" id="2.170.140.10">
    <property type="entry name" value="Chitin binding domain"/>
    <property type="match status" value="1"/>
</dbReference>
<dbReference type="InterPro" id="IPR008914">
    <property type="entry name" value="PEBP"/>
</dbReference>
<feature type="region of interest" description="Disordered" evidence="1">
    <location>
        <begin position="1"/>
        <end position="27"/>
    </location>
</feature>
<dbReference type="PANTHER" id="PTHR11362:SF82">
    <property type="entry name" value="PHOSPHATIDYLETHANOLAMINE-BINDING PROTEIN 4"/>
    <property type="match status" value="1"/>
</dbReference>
<dbReference type="SUPFAM" id="SSF49777">
    <property type="entry name" value="PEBP-like"/>
    <property type="match status" value="1"/>
</dbReference>
<dbReference type="InterPro" id="IPR036508">
    <property type="entry name" value="Chitin-bd_dom_sf"/>
</dbReference>
<dbReference type="SMART" id="SM00494">
    <property type="entry name" value="ChtBD2"/>
    <property type="match status" value="1"/>
</dbReference>
<evidence type="ECO:0000259" key="2">
    <source>
        <dbReference type="PROSITE" id="PS50940"/>
    </source>
</evidence>
<dbReference type="PROSITE" id="PS50940">
    <property type="entry name" value="CHIT_BIND_II"/>
    <property type="match status" value="1"/>
</dbReference>
<dbReference type="InterPro" id="IPR036610">
    <property type="entry name" value="PEBP-like_sf"/>
</dbReference>
<evidence type="ECO:0000256" key="1">
    <source>
        <dbReference type="SAM" id="MobiDB-lite"/>
    </source>
</evidence>
<dbReference type="Gene3D" id="3.90.280.10">
    <property type="entry name" value="PEBP-like"/>
    <property type="match status" value="1"/>
</dbReference>
<dbReference type="OrthoDB" id="2153661at2759"/>
<gene>
    <name evidence="4" type="primary">LOC115887286</name>
</gene>
<dbReference type="CDD" id="cd00866">
    <property type="entry name" value="PEBP_euk"/>
    <property type="match status" value="1"/>
</dbReference>
<dbReference type="InterPro" id="IPR035810">
    <property type="entry name" value="PEBP_euk"/>
</dbReference>
<dbReference type="InterPro" id="IPR002557">
    <property type="entry name" value="Chitin-bd_dom"/>
</dbReference>
<dbReference type="AlphaFoldDB" id="A0A6J2YHE6"/>
<proteinExistence type="predicted"/>
<dbReference type="Proteomes" id="UP000504635">
    <property type="component" value="Unplaced"/>
</dbReference>
<accession>A0A6J2YHE6</accession>